<accession>A0A9N9K8D1</accession>
<sequence length="55" mass="6554">DNNPLRWWSENKHLFSTMSKLARKYLSIPASYAPNGGLFPDERNHYLDLDIFNYH</sequence>
<dbReference type="AlphaFoldDB" id="A0A9N9K8D1"/>
<keyword evidence="3" id="KW-1185">Reference proteome</keyword>
<dbReference type="EMBL" id="CAJVPZ010093544">
    <property type="protein sequence ID" value="CAG8816924.1"/>
    <property type="molecule type" value="Genomic_DNA"/>
</dbReference>
<feature type="non-terminal residue" evidence="2">
    <location>
        <position position="55"/>
    </location>
</feature>
<evidence type="ECO:0000259" key="1">
    <source>
        <dbReference type="Pfam" id="PF05699"/>
    </source>
</evidence>
<dbReference type="GO" id="GO:0046983">
    <property type="term" value="F:protein dimerization activity"/>
    <property type="evidence" value="ECO:0007669"/>
    <property type="project" value="InterPro"/>
</dbReference>
<evidence type="ECO:0000313" key="2">
    <source>
        <dbReference type="EMBL" id="CAG8816924.1"/>
    </source>
</evidence>
<feature type="non-terminal residue" evidence="2">
    <location>
        <position position="1"/>
    </location>
</feature>
<protein>
    <submittedName>
        <fullName evidence="2">11504_t:CDS:1</fullName>
    </submittedName>
</protein>
<feature type="domain" description="HAT C-terminal dimerisation" evidence="1">
    <location>
        <begin position="3"/>
        <end position="47"/>
    </location>
</feature>
<gene>
    <name evidence="2" type="ORF">RFULGI_LOCUS19304</name>
</gene>
<comment type="caution">
    <text evidence="2">The sequence shown here is derived from an EMBL/GenBank/DDBJ whole genome shotgun (WGS) entry which is preliminary data.</text>
</comment>
<dbReference type="InterPro" id="IPR012337">
    <property type="entry name" value="RNaseH-like_sf"/>
</dbReference>
<dbReference type="SUPFAM" id="SSF53098">
    <property type="entry name" value="Ribonuclease H-like"/>
    <property type="match status" value="1"/>
</dbReference>
<reference evidence="2" key="1">
    <citation type="submission" date="2021-06" db="EMBL/GenBank/DDBJ databases">
        <authorList>
            <person name="Kallberg Y."/>
            <person name="Tangrot J."/>
            <person name="Rosling A."/>
        </authorList>
    </citation>
    <scope>NUCLEOTIDE SEQUENCE</scope>
    <source>
        <strain evidence="2">IN212</strain>
    </source>
</reference>
<dbReference type="OrthoDB" id="2435691at2759"/>
<evidence type="ECO:0000313" key="3">
    <source>
        <dbReference type="Proteomes" id="UP000789396"/>
    </source>
</evidence>
<proteinExistence type="predicted"/>
<dbReference type="Proteomes" id="UP000789396">
    <property type="component" value="Unassembled WGS sequence"/>
</dbReference>
<dbReference type="Pfam" id="PF05699">
    <property type="entry name" value="Dimer_Tnp_hAT"/>
    <property type="match status" value="1"/>
</dbReference>
<dbReference type="InterPro" id="IPR008906">
    <property type="entry name" value="HATC_C_dom"/>
</dbReference>
<organism evidence="2 3">
    <name type="scientific">Racocetra fulgida</name>
    <dbReference type="NCBI Taxonomy" id="60492"/>
    <lineage>
        <taxon>Eukaryota</taxon>
        <taxon>Fungi</taxon>
        <taxon>Fungi incertae sedis</taxon>
        <taxon>Mucoromycota</taxon>
        <taxon>Glomeromycotina</taxon>
        <taxon>Glomeromycetes</taxon>
        <taxon>Diversisporales</taxon>
        <taxon>Gigasporaceae</taxon>
        <taxon>Racocetra</taxon>
    </lineage>
</organism>
<name>A0A9N9K8D1_9GLOM</name>